<dbReference type="PANTHER" id="PTHR31642">
    <property type="entry name" value="TRICHOTHECENE 3-O-ACETYLTRANSFERASE"/>
    <property type="match status" value="1"/>
</dbReference>
<evidence type="ECO:0000256" key="1">
    <source>
        <dbReference type="ARBA" id="ARBA00022679"/>
    </source>
</evidence>
<dbReference type="VEuPathDB" id="FungiDB:FOIG_08368"/>
<dbReference type="AlphaFoldDB" id="A0A2H3TRC5"/>
<dbReference type="VEuPathDB" id="FungiDB:FOC1_g10000187"/>
<dbReference type="PANTHER" id="PTHR31642:SF310">
    <property type="entry name" value="FATTY ALCOHOL:CAFFEOYL-COA ACYLTRANSFERASE"/>
    <property type="match status" value="1"/>
</dbReference>
<dbReference type="VEuPathDB" id="FungiDB:FOMG_15972"/>
<protein>
    <recommendedName>
        <fullName evidence="4">Trichothecene 3-O-acetyltransferase</fullName>
    </recommendedName>
</protein>
<evidence type="ECO:0000313" key="3">
    <source>
        <dbReference type="Proteomes" id="UP000219369"/>
    </source>
</evidence>
<dbReference type="GO" id="GO:0044550">
    <property type="term" value="P:secondary metabolite biosynthetic process"/>
    <property type="evidence" value="ECO:0007669"/>
    <property type="project" value="TreeGrafter"/>
</dbReference>
<dbReference type="Gene3D" id="3.30.559.10">
    <property type="entry name" value="Chloramphenicol acetyltransferase-like domain"/>
    <property type="match status" value="2"/>
</dbReference>
<dbReference type="VEuPathDB" id="FungiDB:FOC4_g10010263"/>
<evidence type="ECO:0000313" key="2">
    <source>
        <dbReference type="EMBL" id="SCO91182.1"/>
    </source>
</evidence>
<dbReference type="InterPro" id="IPR050317">
    <property type="entry name" value="Plant_Fungal_Acyltransferase"/>
</dbReference>
<name>A0A2H3TRC5_FUSOX</name>
<dbReference type="GO" id="GO:0016747">
    <property type="term" value="F:acyltransferase activity, transferring groups other than amino-acyl groups"/>
    <property type="evidence" value="ECO:0007669"/>
    <property type="project" value="TreeGrafter"/>
</dbReference>
<organism evidence="2 3">
    <name type="scientific">Fusarium oxysporum</name>
    <name type="common">Fusarium vascular wilt</name>
    <dbReference type="NCBI Taxonomy" id="5507"/>
    <lineage>
        <taxon>Eukaryota</taxon>
        <taxon>Fungi</taxon>
        <taxon>Dikarya</taxon>
        <taxon>Ascomycota</taxon>
        <taxon>Pezizomycotina</taxon>
        <taxon>Sordariomycetes</taxon>
        <taxon>Hypocreomycetidae</taxon>
        <taxon>Hypocreales</taxon>
        <taxon>Nectriaceae</taxon>
        <taxon>Fusarium</taxon>
        <taxon>Fusarium oxysporum species complex</taxon>
    </lineage>
</organism>
<dbReference type="VEuPathDB" id="FungiDB:HZS61_001743"/>
<dbReference type="InterPro" id="IPR023213">
    <property type="entry name" value="CAT-like_dom_sf"/>
</dbReference>
<dbReference type="Proteomes" id="UP000219369">
    <property type="component" value="Unassembled WGS sequence"/>
</dbReference>
<dbReference type="OrthoDB" id="1862401at2759"/>
<keyword evidence="1" id="KW-0808">Transferase</keyword>
<dbReference type="Pfam" id="PF02458">
    <property type="entry name" value="Transferase"/>
    <property type="match status" value="1"/>
</dbReference>
<proteinExistence type="predicted"/>
<evidence type="ECO:0008006" key="4">
    <source>
        <dbReference type="Google" id="ProtNLM"/>
    </source>
</evidence>
<sequence>MSSPASLPIELRIHPTGWKSGPESERYPLSLMGHIMPKVYVLVAEVFALPDLTDNDVTVQNMTAGLEFAISQFPILAGVLEMDTATGRMWVARRRDSTVSLHVKYMLREGEFPSYKELAEKEFPASSLTGSQLLPDFVTAKQLHSPLGDNNEEGIAVAAFQLNFIRGGLIIGLAIHHSVSDGPGCDGFLTTWAENSSAAAKGAPFIPAKQHFSVHGTPLDVESPTRVRMEELERTLAVVRDAGGPMAPPPAGFKMPSLMAQMWHFPKSKIDLLKTKASSEGVNNWISTYDAIIAVLWSSVTRSKLEMLNPDLESKATLVHAVDTRKVWNPPLPERFLGVGAAAARCELLTVNDIITGNLSKLATEVRASIKAMTPEYLTSLLEWVAGHEDKRWLEISINSFLGMDFGASSWQGMTAYETHDFGFGLPKALRWPSPAFEGFVLLYPSRAEANDATGDEGVEVCVCLEESCQRRLMNDQVLLEYAQPRGL</sequence>
<dbReference type="EMBL" id="FMJY01000009">
    <property type="protein sequence ID" value="SCO91182.1"/>
    <property type="molecule type" value="Genomic_DNA"/>
</dbReference>
<dbReference type="VEuPathDB" id="FungiDB:FOXG_10248"/>
<reference evidence="3" key="1">
    <citation type="submission" date="2016-09" db="EMBL/GenBank/DDBJ databases">
        <authorList>
            <person name="Guldener U."/>
        </authorList>
    </citation>
    <scope>NUCLEOTIDE SEQUENCE [LARGE SCALE GENOMIC DNA]</scope>
    <source>
        <strain evidence="3">V64-1</strain>
    </source>
</reference>
<dbReference type="VEuPathDB" id="FungiDB:FOZG_14548"/>
<gene>
    <name evidence="2" type="ORF">FRV6_15310</name>
</gene>
<accession>A0A2H3TRC5</accession>